<protein>
    <submittedName>
        <fullName evidence="6">Glyoxylase, beta-lactamase superfamily II</fullName>
    </submittedName>
</protein>
<dbReference type="InterPro" id="IPR051013">
    <property type="entry name" value="MBL_superfamily_lactonases"/>
</dbReference>
<evidence type="ECO:0000256" key="1">
    <source>
        <dbReference type="ARBA" id="ARBA00007749"/>
    </source>
</evidence>
<name>A0A1C4AS19_9BACT</name>
<dbReference type="SMART" id="SM00849">
    <property type="entry name" value="Lactamase_B"/>
    <property type="match status" value="1"/>
</dbReference>
<keyword evidence="3" id="KW-0378">Hydrolase</keyword>
<evidence type="ECO:0000256" key="2">
    <source>
        <dbReference type="ARBA" id="ARBA00022723"/>
    </source>
</evidence>
<evidence type="ECO:0000313" key="6">
    <source>
        <dbReference type="EMBL" id="SCB97452.1"/>
    </source>
</evidence>
<sequence>MERRTMFKNIGMAGLATALPLTSSLAGGRVVHNDMLRVDKHPYHRFALGDLELTIVTDGKLTMQPVQPSFAPGVAADAVQALLRDNFRSTDKIELGMNILVIRKGRQVILVDAGAGTLFGPGSGWLPQSLVDAGFALNEVSDVVLTHAHPDHMGGLLRKDGSLVFPNAQVYLSQAEQDFWMAPLQDFSRSKYGDIKSLQPMIAGIKKNIQAQGKRLHFLDYSKSLLGCIRLHLAPGHTPGHTLVEIFSGSEKLLHIADLVHSDVLLFPHPEWGFYGDTDFKQAVTTRRTVLAALAASRTKVLAYHLPWPGLGHVRTKEEAFEWVADSFATPYAAIPHKGEPGMKHEC</sequence>
<dbReference type="PANTHER" id="PTHR42978">
    <property type="entry name" value="QUORUM-QUENCHING LACTONASE YTNP-RELATED-RELATED"/>
    <property type="match status" value="1"/>
</dbReference>
<dbReference type="PANTHER" id="PTHR42978:SF6">
    <property type="entry name" value="QUORUM-QUENCHING LACTONASE YTNP-RELATED"/>
    <property type="match status" value="1"/>
</dbReference>
<gene>
    <name evidence="6" type="ORF">GA0116948_102261</name>
</gene>
<dbReference type="AlphaFoldDB" id="A0A1C4AS19"/>
<dbReference type="SUPFAM" id="SSF56281">
    <property type="entry name" value="Metallo-hydrolase/oxidoreductase"/>
    <property type="match status" value="1"/>
</dbReference>
<proteinExistence type="inferred from homology"/>
<dbReference type="STRING" id="1335309.GA0116948_102261"/>
<reference evidence="6 7" key="1">
    <citation type="submission" date="2016-08" db="EMBL/GenBank/DDBJ databases">
        <authorList>
            <person name="Seilhamer J.J."/>
        </authorList>
    </citation>
    <scope>NUCLEOTIDE SEQUENCE [LARGE SCALE GENOMIC DNA]</scope>
    <source>
        <strain evidence="6 7">A37T2</strain>
    </source>
</reference>
<evidence type="ECO:0000256" key="3">
    <source>
        <dbReference type="ARBA" id="ARBA00022801"/>
    </source>
</evidence>
<dbReference type="Gene3D" id="3.60.15.10">
    <property type="entry name" value="Ribonuclease Z/Hydroxyacylglutathione hydrolase-like"/>
    <property type="match status" value="1"/>
</dbReference>
<dbReference type="CDD" id="cd07720">
    <property type="entry name" value="OPHC2-like_MBL-fold"/>
    <property type="match status" value="1"/>
</dbReference>
<evidence type="ECO:0000256" key="4">
    <source>
        <dbReference type="ARBA" id="ARBA00022833"/>
    </source>
</evidence>
<evidence type="ECO:0000259" key="5">
    <source>
        <dbReference type="SMART" id="SM00849"/>
    </source>
</evidence>
<keyword evidence="4" id="KW-0862">Zinc</keyword>
<keyword evidence="7" id="KW-1185">Reference proteome</keyword>
<dbReference type="Pfam" id="PF00753">
    <property type="entry name" value="Lactamase_B"/>
    <property type="match status" value="1"/>
</dbReference>
<dbReference type="Proteomes" id="UP000242818">
    <property type="component" value="Unassembled WGS sequence"/>
</dbReference>
<dbReference type="InterPro" id="IPR036866">
    <property type="entry name" value="RibonucZ/Hydroxyglut_hydro"/>
</dbReference>
<dbReference type="GO" id="GO:0046872">
    <property type="term" value="F:metal ion binding"/>
    <property type="evidence" value="ECO:0007669"/>
    <property type="project" value="UniProtKB-KW"/>
</dbReference>
<dbReference type="OrthoDB" id="9802248at2"/>
<feature type="domain" description="Metallo-beta-lactamase" evidence="5">
    <location>
        <begin position="96"/>
        <end position="305"/>
    </location>
</feature>
<dbReference type="EMBL" id="FMAR01000002">
    <property type="protein sequence ID" value="SCB97452.1"/>
    <property type="molecule type" value="Genomic_DNA"/>
</dbReference>
<dbReference type="InterPro" id="IPR001279">
    <property type="entry name" value="Metallo-B-lactamas"/>
</dbReference>
<comment type="similarity">
    <text evidence="1">Belongs to the metallo-beta-lactamase superfamily.</text>
</comment>
<dbReference type="RefSeq" id="WP_089709389.1">
    <property type="nucleotide sequence ID" value="NZ_FMAR01000002.1"/>
</dbReference>
<accession>A0A1C4AS19</accession>
<organism evidence="6 7">
    <name type="scientific">Chitinophaga costaii</name>
    <dbReference type="NCBI Taxonomy" id="1335309"/>
    <lineage>
        <taxon>Bacteria</taxon>
        <taxon>Pseudomonadati</taxon>
        <taxon>Bacteroidota</taxon>
        <taxon>Chitinophagia</taxon>
        <taxon>Chitinophagales</taxon>
        <taxon>Chitinophagaceae</taxon>
        <taxon>Chitinophaga</taxon>
    </lineage>
</organism>
<evidence type="ECO:0000313" key="7">
    <source>
        <dbReference type="Proteomes" id="UP000242818"/>
    </source>
</evidence>
<dbReference type="GO" id="GO:0016787">
    <property type="term" value="F:hydrolase activity"/>
    <property type="evidence" value="ECO:0007669"/>
    <property type="project" value="UniProtKB-KW"/>
</dbReference>
<keyword evidence="2" id="KW-0479">Metal-binding</keyword>